<dbReference type="AlphaFoldDB" id="A0ABC9Y797"/>
<keyword evidence="3" id="KW-1185">Reference proteome</keyword>
<protein>
    <submittedName>
        <fullName evidence="2">Mitochondrial enolase superfamily member 1</fullName>
    </submittedName>
</protein>
<evidence type="ECO:0000313" key="2">
    <source>
        <dbReference type="EMBL" id="GAB0205826.1"/>
    </source>
</evidence>
<proteinExistence type="predicted"/>
<sequence length="147" mass="15921">MLDFGCLSDGGEEMKVRDAGTKGRTGKELLREAEGPGRAERSPMSRVAGRFSGWYVHVYAPEGCATIQGALNRSEKAANWNLVKFDKGACKVLHLGRNSPRHPYTQGASQLESSWAGKRLGVLVDIKLTMIQQSALVANGQQPPGPR</sequence>
<evidence type="ECO:0000256" key="1">
    <source>
        <dbReference type="SAM" id="MobiDB-lite"/>
    </source>
</evidence>
<evidence type="ECO:0000313" key="3">
    <source>
        <dbReference type="Proteomes" id="UP001623348"/>
    </source>
</evidence>
<name>A0ABC9Y797_GRUJA</name>
<dbReference type="Proteomes" id="UP001623348">
    <property type="component" value="Unassembled WGS sequence"/>
</dbReference>
<feature type="region of interest" description="Disordered" evidence="1">
    <location>
        <begin position="15"/>
        <end position="43"/>
    </location>
</feature>
<reference evidence="2 3" key="1">
    <citation type="submission" date="2024-06" db="EMBL/GenBank/DDBJ databases">
        <title>The draft genome of Grus japonensis, version 3.</title>
        <authorList>
            <person name="Nabeshima K."/>
            <person name="Suzuki S."/>
            <person name="Onuma M."/>
        </authorList>
    </citation>
    <scope>NUCLEOTIDE SEQUENCE [LARGE SCALE GENOMIC DNA]</scope>
    <source>
        <strain evidence="2 3">451A</strain>
    </source>
</reference>
<comment type="caution">
    <text evidence="2">The sequence shown here is derived from an EMBL/GenBank/DDBJ whole genome shotgun (WGS) entry which is preliminary data.</text>
</comment>
<gene>
    <name evidence="2" type="ORF">GRJ2_003048200</name>
</gene>
<accession>A0ABC9Y797</accession>
<organism evidence="2 3">
    <name type="scientific">Grus japonensis</name>
    <name type="common">Japanese crane</name>
    <name type="synonym">Red-crowned crane</name>
    <dbReference type="NCBI Taxonomy" id="30415"/>
    <lineage>
        <taxon>Eukaryota</taxon>
        <taxon>Metazoa</taxon>
        <taxon>Chordata</taxon>
        <taxon>Craniata</taxon>
        <taxon>Vertebrata</taxon>
        <taxon>Euteleostomi</taxon>
        <taxon>Archelosauria</taxon>
        <taxon>Archosauria</taxon>
        <taxon>Dinosauria</taxon>
        <taxon>Saurischia</taxon>
        <taxon>Theropoda</taxon>
        <taxon>Coelurosauria</taxon>
        <taxon>Aves</taxon>
        <taxon>Neognathae</taxon>
        <taxon>Neoaves</taxon>
        <taxon>Gruiformes</taxon>
        <taxon>Gruidae</taxon>
        <taxon>Grus</taxon>
    </lineage>
</organism>
<dbReference type="EMBL" id="BAAFJT010000040">
    <property type="protein sequence ID" value="GAB0205826.1"/>
    <property type="molecule type" value="Genomic_DNA"/>
</dbReference>